<dbReference type="Gene3D" id="1.10.10.10">
    <property type="entry name" value="Winged helix-like DNA-binding domain superfamily/Winged helix DNA-binding domain"/>
    <property type="match status" value="1"/>
</dbReference>
<evidence type="ECO:0000313" key="4">
    <source>
        <dbReference type="Proteomes" id="UP000256321"/>
    </source>
</evidence>
<dbReference type="SUPFAM" id="SSF46785">
    <property type="entry name" value="Winged helix' DNA-binding domain"/>
    <property type="match status" value="1"/>
</dbReference>
<accession>A0A3D8HH98</accession>
<dbReference type="Pfam" id="PF13412">
    <property type="entry name" value="HTH_24"/>
    <property type="match status" value="1"/>
</dbReference>
<dbReference type="Proteomes" id="UP000256321">
    <property type="component" value="Unassembled WGS sequence"/>
</dbReference>
<dbReference type="Proteomes" id="UP000629596">
    <property type="component" value="Unassembled WGS sequence"/>
</dbReference>
<dbReference type="CDD" id="cd00090">
    <property type="entry name" value="HTH_ARSR"/>
    <property type="match status" value="1"/>
</dbReference>
<feature type="region of interest" description="Disordered" evidence="1">
    <location>
        <begin position="144"/>
        <end position="166"/>
    </location>
</feature>
<name>A0A3D8HH98_9BACT</name>
<gene>
    <name evidence="3" type="ORF">DWU89_06220</name>
    <name evidence="2" type="ORF">H8784_06070</name>
</gene>
<proteinExistence type="predicted"/>
<evidence type="ECO:0000313" key="5">
    <source>
        <dbReference type="Proteomes" id="UP000629596"/>
    </source>
</evidence>
<dbReference type="EMBL" id="QREV01000010">
    <property type="protein sequence ID" value="RDU49967.1"/>
    <property type="molecule type" value="Genomic_DNA"/>
</dbReference>
<dbReference type="RefSeq" id="WP_115498772.1">
    <property type="nucleotide sequence ID" value="NZ_JACRTI010000010.1"/>
</dbReference>
<dbReference type="GO" id="GO:0006355">
    <property type="term" value="P:regulation of DNA-templated transcription"/>
    <property type="evidence" value="ECO:0007669"/>
    <property type="project" value="UniProtKB-ARBA"/>
</dbReference>
<sequence length="166" mass="19102">MNDNDLAEKDLKAVQYLGKAYIKIPWPILNRMLDMRQRERRIGLVHLALFANCNYADSTFVVNGNMKFSGIGEVVSTYDKLAESVGLSVTAFRRCVKSLKDAGLIDVRRAGEATCFRVFGYEKFMRNMETRSFAGYQEKNNRSAEKLKEEELRRFGDQKPRTDLLD</sequence>
<dbReference type="EMBL" id="JACRTI010000010">
    <property type="protein sequence ID" value="MBC8601285.1"/>
    <property type="molecule type" value="Genomic_DNA"/>
</dbReference>
<reference evidence="2 5" key="2">
    <citation type="submission" date="2020-08" db="EMBL/GenBank/DDBJ databases">
        <title>Genome public.</title>
        <authorList>
            <person name="Liu C."/>
            <person name="Sun Q."/>
        </authorList>
    </citation>
    <scope>NUCLEOTIDE SEQUENCE [LARGE SCALE GENOMIC DNA]</scope>
    <source>
        <strain evidence="2 5">426_9</strain>
    </source>
</reference>
<evidence type="ECO:0000313" key="3">
    <source>
        <dbReference type="EMBL" id="RDU49967.1"/>
    </source>
</evidence>
<protein>
    <submittedName>
        <fullName evidence="3">ArsR family transcriptional regulator</fullName>
    </submittedName>
    <submittedName>
        <fullName evidence="2">Winged helix-turn-helix transcriptional regulator</fullName>
    </submittedName>
</protein>
<dbReference type="InterPro" id="IPR011991">
    <property type="entry name" value="ArsR-like_HTH"/>
</dbReference>
<reference evidence="3 4" key="1">
    <citation type="submission" date="2018-07" db="EMBL/GenBank/DDBJ databases">
        <title>Parabacteroides acidifaciens nov. sp., isolated from human feces.</title>
        <authorList>
            <person name="Wang Y.J."/>
        </authorList>
    </citation>
    <scope>NUCLEOTIDE SEQUENCE [LARGE SCALE GENOMIC DNA]</scope>
    <source>
        <strain evidence="3 4">426-9</strain>
    </source>
</reference>
<dbReference type="InterPro" id="IPR036388">
    <property type="entry name" value="WH-like_DNA-bd_sf"/>
</dbReference>
<keyword evidence="5" id="KW-1185">Reference proteome</keyword>
<evidence type="ECO:0000256" key="1">
    <source>
        <dbReference type="SAM" id="MobiDB-lite"/>
    </source>
</evidence>
<organism evidence="3 4">
    <name type="scientific">Parabacteroides acidifaciens</name>
    <dbReference type="NCBI Taxonomy" id="2290935"/>
    <lineage>
        <taxon>Bacteria</taxon>
        <taxon>Pseudomonadati</taxon>
        <taxon>Bacteroidota</taxon>
        <taxon>Bacteroidia</taxon>
        <taxon>Bacteroidales</taxon>
        <taxon>Tannerellaceae</taxon>
        <taxon>Parabacteroides</taxon>
    </lineage>
</organism>
<comment type="caution">
    <text evidence="3">The sequence shown here is derived from an EMBL/GenBank/DDBJ whole genome shotgun (WGS) entry which is preliminary data.</text>
</comment>
<evidence type="ECO:0000313" key="2">
    <source>
        <dbReference type="EMBL" id="MBC8601285.1"/>
    </source>
</evidence>
<dbReference type="AlphaFoldDB" id="A0A3D8HH98"/>
<dbReference type="InterPro" id="IPR036390">
    <property type="entry name" value="WH_DNA-bd_sf"/>
</dbReference>